<evidence type="ECO:0000313" key="12">
    <source>
        <dbReference type="EMBL" id="SPT98700.1"/>
    </source>
</evidence>
<feature type="domain" description="Histidine kinase" evidence="11">
    <location>
        <begin position="342"/>
        <end position="547"/>
    </location>
</feature>
<dbReference type="Gene3D" id="1.10.287.130">
    <property type="match status" value="1"/>
</dbReference>
<keyword evidence="5 12" id="KW-0808">Transferase</keyword>
<dbReference type="PRINTS" id="PR00344">
    <property type="entry name" value="BCTRLSENSOR"/>
</dbReference>
<dbReference type="InterPro" id="IPR004358">
    <property type="entry name" value="Sig_transdc_His_kin-like_C"/>
</dbReference>
<dbReference type="CDD" id="cd00075">
    <property type="entry name" value="HATPase"/>
    <property type="match status" value="1"/>
</dbReference>
<feature type="transmembrane region" description="Helical" evidence="10">
    <location>
        <begin position="12"/>
        <end position="37"/>
    </location>
</feature>
<keyword evidence="7 12" id="KW-0418">Kinase</keyword>
<evidence type="ECO:0000256" key="5">
    <source>
        <dbReference type="ARBA" id="ARBA00022679"/>
    </source>
</evidence>
<dbReference type="InterPro" id="IPR036890">
    <property type="entry name" value="HATPase_C_sf"/>
</dbReference>
<dbReference type="SMART" id="SM00387">
    <property type="entry name" value="HATPase_c"/>
    <property type="match status" value="1"/>
</dbReference>
<dbReference type="Pfam" id="PF00512">
    <property type="entry name" value="HisKA"/>
    <property type="match status" value="1"/>
</dbReference>
<feature type="transmembrane region" description="Helical" evidence="10">
    <location>
        <begin position="237"/>
        <end position="260"/>
    </location>
</feature>
<dbReference type="Proteomes" id="UP000251431">
    <property type="component" value="Unassembled WGS sequence"/>
</dbReference>
<comment type="catalytic activity">
    <reaction evidence="1">
        <text>ATP + protein L-histidine = ADP + protein N-phospho-L-histidine.</text>
        <dbReference type="EC" id="2.7.13.3"/>
    </reaction>
</comment>
<dbReference type="InterPro" id="IPR005467">
    <property type="entry name" value="His_kinase_dom"/>
</dbReference>
<protein>
    <recommendedName>
        <fullName evidence="3">histidine kinase</fullName>
        <ecNumber evidence="3">2.7.13.3</ecNumber>
    </recommendedName>
</protein>
<dbReference type="GO" id="GO:0005524">
    <property type="term" value="F:ATP binding"/>
    <property type="evidence" value="ECO:0007669"/>
    <property type="project" value="UniProtKB-KW"/>
</dbReference>
<dbReference type="CDD" id="cd00082">
    <property type="entry name" value="HisKA"/>
    <property type="match status" value="1"/>
</dbReference>
<dbReference type="EC" id="2.7.13.3" evidence="3"/>
<dbReference type="SUPFAM" id="SSF55874">
    <property type="entry name" value="ATPase domain of HSP90 chaperone/DNA topoisomerase II/histidine kinase"/>
    <property type="match status" value="1"/>
</dbReference>
<keyword evidence="4" id="KW-0597">Phosphoprotein</keyword>
<name>A0A2X0Y8B6_9BACI</name>
<proteinExistence type="predicted"/>
<evidence type="ECO:0000313" key="13">
    <source>
        <dbReference type="Proteomes" id="UP000251431"/>
    </source>
</evidence>
<keyword evidence="8" id="KW-0067">ATP-binding</keyword>
<evidence type="ECO:0000256" key="9">
    <source>
        <dbReference type="ARBA" id="ARBA00023012"/>
    </source>
</evidence>
<reference evidence="12 13" key="1">
    <citation type="submission" date="2018-06" db="EMBL/GenBank/DDBJ databases">
        <authorList>
            <consortium name="Pathogen Informatics"/>
            <person name="Doyle S."/>
        </authorList>
    </citation>
    <scope>NUCLEOTIDE SEQUENCE [LARGE SCALE GENOMIC DNA]</scope>
    <source>
        <strain evidence="12 13">NCTC7582</strain>
    </source>
</reference>
<dbReference type="PANTHER" id="PTHR45453:SF1">
    <property type="entry name" value="PHOSPHATE REGULON SENSOR PROTEIN PHOR"/>
    <property type="match status" value="1"/>
</dbReference>
<dbReference type="InterPro" id="IPR003594">
    <property type="entry name" value="HATPase_dom"/>
</dbReference>
<dbReference type="PANTHER" id="PTHR45453">
    <property type="entry name" value="PHOSPHATE REGULON SENSOR PROTEIN PHOR"/>
    <property type="match status" value="1"/>
</dbReference>
<dbReference type="Gene3D" id="3.30.565.10">
    <property type="entry name" value="Histidine kinase-like ATPase, C-terminal domain"/>
    <property type="match status" value="1"/>
</dbReference>
<dbReference type="InterPro" id="IPR003661">
    <property type="entry name" value="HisK_dim/P_dom"/>
</dbReference>
<sequence length="547" mass="62876">MKPAGKLTLRFVSYFIIFYLLIISGFIMSLVFFAIFINDRVGDNIHVMSSFEIEDDAVVEQGKTVKIADYLVKRAEENVGQLYLFDPTMKIVDYTGDTCGLCGKSDSEILALQQPGMHTWELPNYYLLFLPTTPVQPLFEDALENWTATGDISAVTQQRLKENKASVEIYDEQWNRIEVIGERYEKLNKPQLLEEKYDIFEHAELKQSTALANDRTFVVRMPNPSYKPFEEPFNKAMVLFVSIFFGGHIILLLGVIFLSISISRQFVRPLVYVISRIERLTQFDYSEISDKKIHHKKTGKLKRKFKLFQPVEESLNHLSERLDSNERQIKHAEQLREEWITGLSHDLKTPLSSIYGYSTMLASEDYEWTKDEMRIFAQTMQEKATYMDALIQDLTYTYQLKNKAIQLEKVVLPLATWLPQFADEQVCVKVYGDVLLQADELLLKRIMDNLITNAKKYTPEGTKVIVEAQHTGKEVMLTIADQGPGIPQEELDNLFERYYRGTNTTDDITGTGLGLAITKQLIDLHNGTISVRSGQDGTIFVLKFQCH</sequence>
<evidence type="ECO:0000256" key="7">
    <source>
        <dbReference type="ARBA" id="ARBA00022777"/>
    </source>
</evidence>
<evidence type="ECO:0000256" key="4">
    <source>
        <dbReference type="ARBA" id="ARBA00022553"/>
    </source>
</evidence>
<keyword evidence="6" id="KW-0547">Nucleotide-binding</keyword>
<dbReference type="InterPro" id="IPR050351">
    <property type="entry name" value="BphY/WalK/GraS-like"/>
</dbReference>
<evidence type="ECO:0000256" key="1">
    <source>
        <dbReference type="ARBA" id="ARBA00000085"/>
    </source>
</evidence>
<dbReference type="InterPro" id="IPR036097">
    <property type="entry name" value="HisK_dim/P_sf"/>
</dbReference>
<dbReference type="GO" id="GO:0005886">
    <property type="term" value="C:plasma membrane"/>
    <property type="evidence" value="ECO:0007669"/>
    <property type="project" value="UniProtKB-SubCell"/>
</dbReference>
<dbReference type="EMBL" id="UAQE01000001">
    <property type="protein sequence ID" value="SPT98700.1"/>
    <property type="molecule type" value="Genomic_DNA"/>
</dbReference>
<gene>
    <name evidence="12" type="primary">yvrG</name>
    <name evidence="12" type="ORF">NCTC7582_01857</name>
</gene>
<dbReference type="FunFam" id="3.30.565.10:FF:000006">
    <property type="entry name" value="Sensor histidine kinase WalK"/>
    <property type="match status" value="1"/>
</dbReference>
<evidence type="ECO:0000256" key="3">
    <source>
        <dbReference type="ARBA" id="ARBA00012438"/>
    </source>
</evidence>
<dbReference type="AlphaFoldDB" id="A0A2X0Y8B6"/>
<evidence type="ECO:0000256" key="8">
    <source>
        <dbReference type="ARBA" id="ARBA00022840"/>
    </source>
</evidence>
<dbReference type="GO" id="GO:0004721">
    <property type="term" value="F:phosphoprotein phosphatase activity"/>
    <property type="evidence" value="ECO:0007669"/>
    <property type="project" value="TreeGrafter"/>
</dbReference>
<dbReference type="STRING" id="1421.A2J09_20230"/>
<dbReference type="SUPFAM" id="SSF47384">
    <property type="entry name" value="Homodimeric domain of signal transducing histidine kinase"/>
    <property type="match status" value="1"/>
</dbReference>
<keyword evidence="9" id="KW-0902">Two-component regulatory system</keyword>
<keyword evidence="10" id="KW-0812">Transmembrane</keyword>
<dbReference type="Pfam" id="PF02518">
    <property type="entry name" value="HATPase_c"/>
    <property type="match status" value="1"/>
</dbReference>
<dbReference type="SMART" id="SM00388">
    <property type="entry name" value="HisKA"/>
    <property type="match status" value="1"/>
</dbReference>
<keyword evidence="10" id="KW-1133">Transmembrane helix</keyword>
<comment type="subcellular location">
    <subcellularLocation>
        <location evidence="2">Cell membrane</location>
        <topology evidence="2">Multi-pass membrane protein</topology>
    </subcellularLocation>
</comment>
<dbReference type="GO" id="GO:0000155">
    <property type="term" value="F:phosphorelay sensor kinase activity"/>
    <property type="evidence" value="ECO:0007669"/>
    <property type="project" value="InterPro"/>
</dbReference>
<dbReference type="PROSITE" id="PS50109">
    <property type="entry name" value="HIS_KIN"/>
    <property type="match status" value="1"/>
</dbReference>
<evidence type="ECO:0000259" key="11">
    <source>
        <dbReference type="PROSITE" id="PS50109"/>
    </source>
</evidence>
<accession>A0A2X0Y8B6</accession>
<keyword evidence="10" id="KW-0472">Membrane</keyword>
<dbReference type="RefSeq" id="WP_112117100.1">
    <property type="nucleotide sequence ID" value="NZ_JARTHO010000016.1"/>
</dbReference>
<evidence type="ECO:0000256" key="6">
    <source>
        <dbReference type="ARBA" id="ARBA00022741"/>
    </source>
</evidence>
<dbReference type="GO" id="GO:0016036">
    <property type="term" value="P:cellular response to phosphate starvation"/>
    <property type="evidence" value="ECO:0007669"/>
    <property type="project" value="TreeGrafter"/>
</dbReference>
<organism evidence="12 13">
    <name type="scientific">Lysinibacillus capsici</name>
    <dbReference type="NCBI Taxonomy" id="2115968"/>
    <lineage>
        <taxon>Bacteria</taxon>
        <taxon>Bacillati</taxon>
        <taxon>Bacillota</taxon>
        <taxon>Bacilli</taxon>
        <taxon>Bacillales</taxon>
        <taxon>Bacillaceae</taxon>
        <taxon>Lysinibacillus</taxon>
    </lineage>
</organism>
<evidence type="ECO:0000256" key="2">
    <source>
        <dbReference type="ARBA" id="ARBA00004651"/>
    </source>
</evidence>
<evidence type="ECO:0000256" key="10">
    <source>
        <dbReference type="SAM" id="Phobius"/>
    </source>
</evidence>